<feature type="transmembrane region" description="Helical" evidence="1">
    <location>
        <begin position="76"/>
        <end position="96"/>
    </location>
</feature>
<feature type="transmembrane region" description="Helical" evidence="1">
    <location>
        <begin position="203"/>
        <end position="222"/>
    </location>
</feature>
<dbReference type="OrthoDB" id="431980at2759"/>
<evidence type="ECO:0000256" key="1">
    <source>
        <dbReference type="SAM" id="Phobius"/>
    </source>
</evidence>
<dbReference type="AlphaFoldDB" id="E1Z991"/>
<proteinExistence type="predicted"/>
<dbReference type="InParanoid" id="E1Z991"/>
<protein>
    <recommendedName>
        <fullName evidence="2">Mechanosensitive ion channel transmembrane helices 2/3 domain-containing protein</fullName>
    </recommendedName>
</protein>
<keyword evidence="1" id="KW-0812">Transmembrane</keyword>
<dbReference type="Pfam" id="PF21088">
    <property type="entry name" value="MS_channel_1st"/>
    <property type="match status" value="1"/>
</dbReference>
<dbReference type="Proteomes" id="UP000008141">
    <property type="component" value="Unassembled WGS sequence"/>
</dbReference>
<dbReference type="PANTHER" id="PTHR30566">
    <property type="entry name" value="YNAI-RELATED MECHANOSENSITIVE ION CHANNEL"/>
    <property type="match status" value="1"/>
</dbReference>
<gene>
    <name evidence="3" type="ORF">CHLNCDRAFT_142995</name>
</gene>
<dbReference type="InterPro" id="IPR011014">
    <property type="entry name" value="MscS_channel_TM-2"/>
</dbReference>
<dbReference type="RefSeq" id="XP_005849839.1">
    <property type="nucleotide sequence ID" value="XM_005849777.1"/>
</dbReference>
<dbReference type="GO" id="GO:0016020">
    <property type="term" value="C:membrane"/>
    <property type="evidence" value="ECO:0007669"/>
    <property type="project" value="InterPro"/>
</dbReference>
<name>E1Z991_CHLVA</name>
<dbReference type="Gene3D" id="1.10.287.1260">
    <property type="match status" value="1"/>
</dbReference>
<dbReference type="PANTHER" id="PTHR30566:SF5">
    <property type="entry name" value="MECHANOSENSITIVE ION CHANNEL PROTEIN 1, MITOCHONDRIAL-RELATED"/>
    <property type="match status" value="1"/>
</dbReference>
<dbReference type="GeneID" id="17357298"/>
<keyword evidence="4" id="KW-1185">Reference proteome</keyword>
<dbReference type="SUPFAM" id="SSF82861">
    <property type="entry name" value="Mechanosensitive channel protein MscS (YggB), transmembrane region"/>
    <property type="match status" value="1"/>
</dbReference>
<sequence length="322" mass="33202">MAACGTLADAAALGIRHIVVTAALTVVGGTLLRFLDGKIAGHASSYDEGDAPSGGIWGRAGRALLSSLLQQSQRLLPWWAAAYGATAMFALVQVAASRRPEGLAVLLGAKGSASGVAFLAHLTQFLQDAAEEIVILLGAFTLLDFKRRAVAFCQALVQRNDRCGTMSDAVGLVAALGTMASGLIWAAAGMVTLANYGVNLRPLLASLGASSLVIGIAMQNLLRNVAAGVTLYAMRPFSLGDRIILRHVSGMVVLEGVVAALHPTRTVIVGEPELAVDASSGSSDSDSGEHKLTSFINNGDIVESMIVTNLSRIPPMVAASLA</sequence>
<evidence type="ECO:0000259" key="2">
    <source>
        <dbReference type="Pfam" id="PF21088"/>
    </source>
</evidence>
<feature type="transmembrane region" description="Helical" evidence="1">
    <location>
        <begin position="169"/>
        <end position="191"/>
    </location>
</feature>
<dbReference type="KEGG" id="cvr:CHLNCDRAFT_142995"/>
<dbReference type="InterPro" id="IPR049142">
    <property type="entry name" value="MS_channel_1st"/>
</dbReference>
<keyword evidence="1" id="KW-0472">Membrane</keyword>
<keyword evidence="1" id="KW-1133">Transmembrane helix</keyword>
<evidence type="ECO:0000313" key="3">
    <source>
        <dbReference type="EMBL" id="EFN57737.1"/>
    </source>
</evidence>
<accession>E1Z991</accession>
<feature type="domain" description="Mechanosensitive ion channel transmembrane helices 2/3" evidence="2">
    <location>
        <begin position="183"/>
        <end position="219"/>
    </location>
</feature>
<dbReference type="EMBL" id="GL433839">
    <property type="protein sequence ID" value="EFN57737.1"/>
    <property type="molecule type" value="Genomic_DNA"/>
</dbReference>
<evidence type="ECO:0000313" key="4">
    <source>
        <dbReference type="Proteomes" id="UP000008141"/>
    </source>
</evidence>
<organism evidence="4">
    <name type="scientific">Chlorella variabilis</name>
    <name type="common">Green alga</name>
    <dbReference type="NCBI Taxonomy" id="554065"/>
    <lineage>
        <taxon>Eukaryota</taxon>
        <taxon>Viridiplantae</taxon>
        <taxon>Chlorophyta</taxon>
        <taxon>core chlorophytes</taxon>
        <taxon>Trebouxiophyceae</taxon>
        <taxon>Chlorellales</taxon>
        <taxon>Chlorellaceae</taxon>
        <taxon>Chlorella clade</taxon>
        <taxon>Chlorella</taxon>
    </lineage>
</organism>
<reference evidence="3 4" key="1">
    <citation type="journal article" date="2010" name="Plant Cell">
        <title>The Chlorella variabilis NC64A genome reveals adaptation to photosymbiosis, coevolution with viruses, and cryptic sex.</title>
        <authorList>
            <person name="Blanc G."/>
            <person name="Duncan G."/>
            <person name="Agarkova I."/>
            <person name="Borodovsky M."/>
            <person name="Gurnon J."/>
            <person name="Kuo A."/>
            <person name="Lindquist E."/>
            <person name="Lucas S."/>
            <person name="Pangilinan J."/>
            <person name="Polle J."/>
            <person name="Salamov A."/>
            <person name="Terry A."/>
            <person name="Yamada T."/>
            <person name="Dunigan D.D."/>
            <person name="Grigoriev I.V."/>
            <person name="Claverie J.M."/>
            <person name="Van Etten J.L."/>
        </authorList>
    </citation>
    <scope>NUCLEOTIDE SEQUENCE [LARGE SCALE GENOMIC DNA]</scope>
    <source>
        <strain evidence="3 4">NC64A</strain>
    </source>
</reference>